<dbReference type="PANTHER" id="PTHR36178">
    <property type="entry name" value="SLR0625 PROTEIN"/>
    <property type="match status" value="1"/>
</dbReference>
<dbReference type="HOGENOM" id="CLU_040907_0_0_9"/>
<keyword evidence="1" id="KW-1133">Transmembrane helix</keyword>
<accession>R6J747</accession>
<feature type="transmembrane region" description="Helical" evidence="1">
    <location>
        <begin position="279"/>
        <end position="297"/>
    </location>
</feature>
<dbReference type="PANTHER" id="PTHR36178:SF1">
    <property type="entry name" value="SODIUM_GLUTAMATE SYMPORTER"/>
    <property type="match status" value="1"/>
</dbReference>
<keyword evidence="1" id="KW-0406">Ion transport</keyword>
<evidence type="ECO:0000256" key="2">
    <source>
        <dbReference type="NCBIfam" id="TIGR00210"/>
    </source>
</evidence>
<dbReference type="GO" id="GO:0015501">
    <property type="term" value="F:glutamate:sodium symporter activity"/>
    <property type="evidence" value="ECO:0007669"/>
    <property type="project" value="UniProtKB-UniRule"/>
</dbReference>
<dbReference type="GO" id="GO:0015813">
    <property type="term" value="P:L-glutamate transmembrane transport"/>
    <property type="evidence" value="ECO:0007669"/>
    <property type="project" value="UniProtKB-UniRule"/>
</dbReference>
<comment type="subcellular location">
    <subcellularLocation>
        <location evidence="1">Cell membrane</location>
        <topology evidence="1">Multi-pass membrane protein</topology>
    </subcellularLocation>
</comment>
<organism evidence="3">
    <name type="scientific">Phascolarctobacterium faecium</name>
    <dbReference type="NCBI Taxonomy" id="33025"/>
    <lineage>
        <taxon>Bacteria</taxon>
        <taxon>Bacillati</taxon>
        <taxon>Bacillota</taxon>
        <taxon>Negativicutes</taxon>
        <taxon>Acidaminococcales</taxon>
        <taxon>Acidaminococcaceae</taxon>
        <taxon>Phascolarctobacterium</taxon>
    </lineage>
</organism>
<keyword evidence="1" id="KW-0472">Membrane</keyword>
<dbReference type="EMBL" id="CBDS010000074">
    <property type="protein sequence ID" value="CDB46142.1"/>
    <property type="molecule type" value="Genomic_DNA"/>
</dbReference>
<feature type="transmembrane region" description="Helical" evidence="1">
    <location>
        <begin position="34"/>
        <end position="53"/>
    </location>
</feature>
<comment type="caution">
    <text evidence="3">The sequence shown here is derived from an EMBL/GenBank/DDBJ whole genome shotgun (WGS) entry which is preliminary data.</text>
</comment>
<feature type="transmembrane region" description="Helical" evidence="1">
    <location>
        <begin position="6"/>
        <end position="22"/>
    </location>
</feature>
<evidence type="ECO:0000313" key="6">
    <source>
        <dbReference type="Proteomes" id="UP000443070"/>
    </source>
</evidence>
<dbReference type="OrthoDB" id="4921038at2"/>
<keyword evidence="1" id="KW-0029">Amino-acid transport</keyword>
<feature type="transmembrane region" description="Helical" evidence="1">
    <location>
        <begin position="65"/>
        <end position="83"/>
    </location>
</feature>
<keyword evidence="1" id="KW-0915">Sodium</keyword>
<keyword evidence="1" id="KW-0813">Transport</keyword>
<keyword evidence="6" id="KW-1185">Reference proteome</keyword>
<comment type="function">
    <text evidence="1">Catalyzes the sodium-dependent transport of glutamate.</text>
</comment>
<gene>
    <name evidence="4" type="primary">gltS</name>
    <name evidence="3" type="ORF">BN533_01199</name>
    <name evidence="4" type="ORF">GMD11_04610</name>
    <name evidence="5" type="ORF">GMD18_04255</name>
</gene>
<name>R6J747_9FIRM</name>
<accession>A0A6I3RTG7</accession>
<dbReference type="EMBL" id="WNBW01000002">
    <property type="protein sequence ID" value="MTU03618.1"/>
    <property type="molecule type" value="Genomic_DNA"/>
</dbReference>
<dbReference type="Proteomes" id="UP000484547">
    <property type="component" value="Unassembled WGS sequence"/>
</dbReference>
<comment type="similarity">
    <text evidence="1">Belongs to the glutamate:Na(+) symporter (ESS) (TC 2.A.27) family.</text>
</comment>
<evidence type="ECO:0000313" key="7">
    <source>
        <dbReference type="Proteomes" id="UP000484547"/>
    </source>
</evidence>
<dbReference type="NCBIfam" id="TIGR00210">
    <property type="entry name" value="gltS"/>
    <property type="match status" value="1"/>
</dbReference>
<reference evidence="3" key="1">
    <citation type="submission" date="2012-11" db="EMBL/GenBank/DDBJ databases">
        <title>Dependencies among metagenomic species, viruses, plasmids and units of genetic variation.</title>
        <authorList>
            <person name="Nielsen H.B."/>
            <person name="Almeida M."/>
            <person name="Juncker A.S."/>
            <person name="Rasmussen S."/>
            <person name="Li J."/>
            <person name="Sunagawa S."/>
            <person name="Plichta D."/>
            <person name="Gautier L."/>
            <person name="Le Chatelier E."/>
            <person name="Peletier E."/>
            <person name="Bonde I."/>
            <person name="Nielsen T."/>
            <person name="Manichanh C."/>
            <person name="Arumugam M."/>
            <person name="Batto J."/>
            <person name="Santos M.B.Q.D."/>
            <person name="Blom N."/>
            <person name="Borruel N."/>
            <person name="Burgdorf K.S."/>
            <person name="Boumezbeur F."/>
            <person name="Casellas F."/>
            <person name="Dore J."/>
            <person name="Guarner F."/>
            <person name="Hansen T."/>
            <person name="Hildebrand F."/>
            <person name="Kaas R.S."/>
            <person name="Kennedy S."/>
            <person name="Kristiansen K."/>
            <person name="Kultima J.R."/>
            <person name="Leonard P."/>
            <person name="Levenez F."/>
            <person name="Lund O."/>
            <person name="Moumen B."/>
            <person name="Le Paslier D."/>
            <person name="Pons N."/>
            <person name="Pedersen O."/>
            <person name="Prifti E."/>
            <person name="Qin J."/>
            <person name="Raes J."/>
            <person name="Tap J."/>
            <person name="Tims S."/>
            <person name="Ussery D.W."/>
            <person name="Yamada T."/>
            <person name="MetaHit consortium"/>
            <person name="Renault P."/>
            <person name="Sicheritz-Ponten T."/>
            <person name="Bork P."/>
            <person name="Wang J."/>
            <person name="Brunak S."/>
            <person name="Ehrlich S.D."/>
        </authorList>
    </citation>
    <scope>NUCLEOTIDE SEQUENCE [LARGE SCALE GENOMIC DNA]</scope>
</reference>
<evidence type="ECO:0000313" key="4">
    <source>
        <dbReference type="EMBL" id="MTT75556.1"/>
    </source>
</evidence>
<evidence type="ECO:0000313" key="3">
    <source>
        <dbReference type="EMBL" id="CDB46142.1"/>
    </source>
</evidence>
<feature type="transmembrane region" description="Helical" evidence="1">
    <location>
        <begin position="333"/>
        <end position="350"/>
    </location>
</feature>
<feature type="transmembrane region" description="Helical" evidence="1">
    <location>
        <begin position="240"/>
        <end position="258"/>
    </location>
</feature>
<protein>
    <recommendedName>
        <fullName evidence="1 2">Sodium/glutamate symporter</fullName>
    </recommendedName>
</protein>
<dbReference type="Pfam" id="PF03616">
    <property type="entry name" value="Glt_symporter"/>
    <property type="match status" value="1"/>
</dbReference>
<dbReference type="GO" id="GO:0005886">
    <property type="term" value="C:plasma membrane"/>
    <property type="evidence" value="ECO:0007669"/>
    <property type="project" value="UniProtKB-SubCell"/>
</dbReference>
<evidence type="ECO:0000313" key="5">
    <source>
        <dbReference type="EMBL" id="MTU03618.1"/>
    </source>
</evidence>
<feature type="transmembrane region" description="Helical" evidence="1">
    <location>
        <begin position="95"/>
        <end position="120"/>
    </location>
</feature>
<dbReference type="STRING" id="1262914.BN533_01199"/>
<keyword evidence="1" id="KW-1003">Cell membrane</keyword>
<sequence>MNIDLDMYQMTAVAVVVYYVGLRLKRRFNIFDQYCIPAPVIGGVLFSLLNLVMTTGGFWHLTLDTSLQGFFMTMFFTSIGYTASLRMLKEGGLSVLKLVAVCAVLIVLQNLVGIGLASVFNLGPLIGMATGSIPMVGGHGTAGSFGPLLEQMGAQGAATVAIAAATFGLVMGSVIGGPIARYLIDKDNLFCFECVQEPVHKTPVVGKEAYAVDKEYFLFGIGQLLVAMGIGSWITGLITSFGVTFPSYIGAMLAAAVIRNLSDLTGRYEVFSKEIDVMGSVSLSIFLSMALMGLKLWQLSELALPLVVMLLAQTAMMALFARFVIFNLMGRDYEAAVITAAGCGFGMGATPNAMANMNAIVARYGPAPKAYFIVPLVGSLFIDFINAFIITLFLNMF</sequence>
<dbReference type="eggNOG" id="COG0786">
    <property type="taxonomic scope" value="Bacteria"/>
</dbReference>
<dbReference type="HAMAP" id="MF_02062">
    <property type="entry name" value="GltS"/>
    <property type="match status" value="1"/>
</dbReference>
<reference evidence="6 7" key="2">
    <citation type="journal article" date="2019" name="Nat. Med.">
        <title>A library of human gut bacterial isolates paired with longitudinal multiomics data enables mechanistic microbiome research.</title>
        <authorList>
            <person name="Poyet M."/>
            <person name="Groussin M."/>
            <person name="Gibbons S.M."/>
            <person name="Avila-Pacheco J."/>
            <person name="Jiang X."/>
            <person name="Kearney S.M."/>
            <person name="Perrotta A.R."/>
            <person name="Berdy B."/>
            <person name="Zhao S."/>
            <person name="Lieberman T.D."/>
            <person name="Swanson P.K."/>
            <person name="Smith M."/>
            <person name="Roesemann S."/>
            <person name="Alexander J.E."/>
            <person name="Rich S.A."/>
            <person name="Livny J."/>
            <person name="Vlamakis H."/>
            <person name="Clish C."/>
            <person name="Bullock K."/>
            <person name="Deik A."/>
            <person name="Scott J."/>
            <person name="Pierce K.A."/>
            <person name="Xavier R.J."/>
            <person name="Alm E.J."/>
        </authorList>
    </citation>
    <scope>NUCLEOTIDE SEQUENCE [LARGE SCALE GENOMIC DNA]</scope>
    <source>
        <strain evidence="4 7">BIOML-A13</strain>
        <strain evidence="5 6">BIOML-A3</strain>
    </source>
</reference>
<proteinExistence type="inferred from homology"/>
<keyword evidence="1" id="KW-0812">Transmembrane</keyword>
<dbReference type="RefSeq" id="WP_021718099.1">
    <property type="nucleotide sequence ID" value="NZ_CAKVRS010000002.1"/>
</dbReference>
<feature type="transmembrane region" description="Helical" evidence="1">
    <location>
        <begin position="216"/>
        <end position="234"/>
    </location>
</feature>
<feature type="transmembrane region" description="Helical" evidence="1">
    <location>
        <begin position="370"/>
        <end position="394"/>
    </location>
</feature>
<dbReference type="Proteomes" id="UP000443070">
    <property type="component" value="Unassembled WGS sequence"/>
</dbReference>
<dbReference type="AlphaFoldDB" id="R6J747"/>
<dbReference type="InterPro" id="IPR004445">
    <property type="entry name" value="GltS"/>
</dbReference>
<keyword evidence="1" id="KW-0769">Symport</keyword>
<keyword evidence="1" id="KW-0739">Sodium transport</keyword>
<evidence type="ECO:0000256" key="1">
    <source>
        <dbReference type="HAMAP-Rule" id="MF_02062"/>
    </source>
</evidence>
<feature type="transmembrane region" description="Helical" evidence="1">
    <location>
        <begin position="157"/>
        <end position="180"/>
    </location>
</feature>
<dbReference type="EMBL" id="WNBM01000002">
    <property type="protein sequence ID" value="MTT75556.1"/>
    <property type="molecule type" value="Genomic_DNA"/>
</dbReference>
<feature type="transmembrane region" description="Helical" evidence="1">
    <location>
        <begin position="303"/>
        <end position="321"/>
    </location>
</feature>